<dbReference type="Gene3D" id="1.10.10.10">
    <property type="entry name" value="Winged helix-like DNA-binding domain superfamily/Winged helix DNA-binding domain"/>
    <property type="match status" value="1"/>
</dbReference>
<dbReference type="InterPro" id="IPR036390">
    <property type="entry name" value="WH_DNA-bd_sf"/>
</dbReference>
<name>A0A853AAR0_9ACTN</name>
<keyword evidence="4" id="KW-1185">Reference proteome</keyword>
<feature type="domain" description="Transcription regulator PadR N-terminal" evidence="2">
    <location>
        <begin position="8"/>
        <end position="80"/>
    </location>
</feature>
<gene>
    <name evidence="3" type="ORF">FHU37_004405</name>
</gene>
<evidence type="ECO:0000313" key="4">
    <source>
        <dbReference type="Proteomes" id="UP000567795"/>
    </source>
</evidence>
<dbReference type="RefSeq" id="WP_179815870.1">
    <property type="nucleotide sequence ID" value="NZ_JACBZD010000001.1"/>
</dbReference>
<accession>A0A853AAR0</accession>
<proteinExistence type="predicted"/>
<dbReference type="AlphaFoldDB" id="A0A853AAR0"/>
<dbReference type="InterPro" id="IPR052509">
    <property type="entry name" value="Metal_resp_DNA-bind_regulator"/>
</dbReference>
<dbReference type="PANTHER" id="PTHR33169">
    <property type="entry name" value="PADR-FAMILY TRANSCRIPTIONAL REGULATOR"/>
    <property type="match status" value="1"/>
</dbReference>
<dbReference type="EMBL" id="JACBZD010000001">
    <property type="protein sequence ID" value="NYI07462.1"/>
    <property type="molecule type" value="Genomic_DNA"/>
</dbReference>
<comment type="caution">
    <text evidence="3">The sequence shown here is derived from an EMBL/GenBank/DDBJ whole genome shotgun (WGS) entry which is preliminary data.</text>
</comment>
<feature type="region of interest" description="Disordered" evidence="1">
    <location>
        <begin position="181"/>
        <end position="202"/>
    </location>
</feature>
<evidence type="ECO:0000256" key="1">
    <source>
        <dbReference type="SAM" id="MobiDB-lite"/>
    </source>
</evidence>
<reference evidence="3 4" key="1">
    <citation type="submission" date="2020-07" db="EMBL/GenBank/DDBJ databases">
        <title>Sequencing the genomes of 1000 actinobacteria strains.</title>
        <authorList>
            <person name="Klenk H.-P."/>
        </authorList>
    </citation>
    <scope>NUCLEOTIDE SEQUENCE [LARGE SCALE GENOMIC DNA]</scope>
    <source>
        <strain evidence="3 4">DSM 42178</strain>
    </source>
</reference>
<sequence>MSATRLLVLGVVRGYGRAHGYLVRHELVSWGAQDWANVKWGSIYHALRQLAKEGLLSSTEIAQWPGRVDYEITERGDEEFLRLLRDALARPEHRPDMLGAALVLLPALPRAEAVALLRERLDALEAERDAAEADAGRSGGDAVHLRELPRLWAHAAETGAAWTRGLIERLERGDYTMAGEGERAFGTPGSWPVPSAPLHTCP</sequence>
<protein>
    <submittedName>
        <fullName evidence="3">DNA-binding PadR family transcriptional regulator</fullName>
    </submittedName>
</protein>
<dbReference type="Pfam" id="PF03551">
    <property type="entry name" value="PadR"/>
    <property type="match status" value="1"/>
</dbReference>
<organism evidence="3 4">
    <name type="scientific">Allostreptomyces psammosilenae</name>
    <dbReference type="NCBI Taxonomy" id="1892865"/>
    <lineage>
        <taxon>Bacteria</taxon>
        <taxon>Bacillati</taxon>
        <taxon>Actinomycetota</taxon>
        <taxon>Actinomycetes</taxon>
        <taxon>Kitasatosporales</taxon>
        <taxon>Streptomycetaceae</taxon>
        <taxon>Allostreptomyces</taxon>
    </lineage>
</organism>
<dbReference type="SUPFAM" id="SSF46785">
    <property type="entry name" value="Winged helix' DNA-binding domain"/>
    <property type="match status" value="1"/>
</dbReference>
<dbReference type="Proteomes" id="UP000567795">
    <property type="component" value="Unassembled WGS sequence"/>
</dbReference>
<dbReference type="PANTHER" id="PTHR33169:SF14">
    <property type="entry name" value="TRANSCRIPTIONAL REGULATOR RV3488"/>
    <property type="match status" value="1"/>
</dbReference>
<dbReference type="GO" id="GO:0003677">
    <property type="term" value="F:DNA binding"/>
    <property type="evidence" value="ECO:0007669"/>
    <property type="project" value="UniProtKB-KW"/>
</dbReference>
<keyword evidence="3" id="KW-0238">DNA-binding</keyword>
<evidence type="ECO:0000313" key="3">
    <source>
        <dbReference type="EMBL" id="NYI07462.1"/>
    </source>
</evidence>
<evidence type="ECO:0000259" key="2">
    <source>
        <dbReference type="Pfam" id="PF03551"/>
    </source>
</evidence>
<dbReference type="InterPro" id="IPR036388">
    <property type="entry name" value="WH-like_DNA-bd_sf"/>
</dbReference>
<dbReference type="InterPro" id="IPR005149">
    <property type="entry name" value="Tscrpt_reg_PadR_N"/>
</dbReference>